<feature type="transmembrane region" description="Helical" evidence="9">
    <location>
        <begin position="18"/>
        <end position="39"/>
    </location>
</feature>
<dbReference type="Pfam" id="PF00664">
    <property type="entry name" value="ABC_membrane"/>
    <property type="match status" value="1"/>
</dbReference>
<comment type="caution">
    <text evidence="12">The sequence shown here is derived from an EMBL/GenBank/DDBJ whole genome shotgun (WGS) entry which is preliminary data.</text>
</comment>
<reference evidence="12" key="1">
    <citation type="journal article" date="2014" name="Int. J. Syst. Evol. Microbiol.">
        <title>Complete genome sequence of Corynebacterium casei LMG S-19264T (=DSM 44701T), isolated from a smear-ripened cheese.</title>
        <authorList>
            <consortium name="US DOE Joint Genome Institute (JGI-PGF)"/>
            <person name="Walter F."/>
            <person name="Albersmeier A."/>
            <person name="Kalinowski J."/>
            <person name="Ruckert C."/>
        </authorList>
    </citation>
    <scope>NUCLEOTIDE SEQUENCE</scope>
    <source>
        <strain evidence="12">CGMCC 1.12777</strain>
    </source>
</reference>
<keyword evidence="3" id="KW-1003">Cell membrane</keyword>
<dbReference type="RefSeq" id="WP_188496128.1">
    <property type="nucleotide sequence ID" value="NZ_BMFV01000004.1"/>
</dbReference>
<keyword evidence="2" id="KW-0813">Transport</keyword>
<keyword evidence="5" id="KW-0547">Nucleotide-binding</keyword>
<proteinExistence type="predicted"/>
<dbReference type="GO" id="GO:0015421">
    <property type="term" value="F:ABC-type oligopeptide transporter activity"/>
    <property type="evidence" value="ECO:0007669"/>
    <property type="project" value="TreeGrafter"/>
</dbReference>
<dbReference type="FunFam" id="3.40.50.300:FF:000221">
    <property type="entry name" value="Multidrug ABC transporter ATP-binding protein"/>
    <property type="match status" value="1"/>
</dbReference>
<dbReference type="InterPro" id="IPR039421">
    <property type="entry name" value="Type_1_exporter"/>
</dbReference>
<reference evidence="12" key="2">
    <citation type="submission" date="2020-09" db="EMBL/GenBank/DDBJ databases">
        <authorList>
            <person name="Sun Q."/>
            <person name="Zhou Y."/>
        </authorList>
    </citation>
    <scope>NUCLEOTIDE SEQUENCE</scope>
    <source>
        <strain evidence="12">CGMCC 1.12777</strain>
    </source>
</reference>
<evidence type="ECO:0000259" key="11">
    <source>
        <dbReference type="PROSITE" id="PS50929"/>
    </source>
</evidence>
<dbReference type="InterPro" id="IPR017871">
    <property type="entry name" value="ABC_transporter-like_CS"/>
</dbReference>
<evidence type="ECO:0000313" key="12">
    <source>
        <dbReference type="EMBL" id="GGH76985.1"/>
    </source>
</evidence>
<dbReference type="PANTHER" id="PTHR43394">
    <property type="entry name" value="ATP-DEPENDENT PERMEASE MDL1, MITOCHONDRIAL"/>
    <property type="match status" value="1"/>
</dbReference>
<gene>
    <name evidence="12" type="ORF">GCM10007096_08210</name>
</gene>
<keyword evidence="13" id="KW-1185">Reference proteome</keyword>
<dbReference type="Gene3D" id="1.20.1560.10">
    <property type="entry name" value="ABC transporter type 1, transmembrane domain"/>
    <property type="match status" value="1"/>
</dbReference>
<organism evidence="12 13">
    <name type="scientific">Pullulanibacillus pueri</name>
    <dbReference type="NCBI Taxonomy" id="1437324"/>
    <lineage>
        <taxon>Bacteria</taxon>
        <taxon>Bacillati</taxon>
        <taxon>Bacillota</taxon>
        <taxon>Bacilli</taxon>
        <taxon>Bacillales</taxon>
        <taxon>Sporolactobacillaceae</taxon>
        <taxon>Pullulanibacillus</taxon>
    </lineage>
</organism>
<dbReference type="GO" id="GO:0005886">
    <property type="term" value="C:plasma membrane"/>
    <property type="evidence" value="ECO:0007669"/>
    <property type="project" value="UniProtKB-SubCell"/>
</dbReference>
<evidence type="ECO:0000256" key="3">
    <source>
        <dbReference type="ARBA" id="ARBA00022475"/>
    </source>
</evidence>
<comment type="subcellular location">
    <subcellularLocation>
        <location evidence="1">Cell membrane</location>
        <topology evidence="1">Multi-pass membrane protein</topology>
    </subcellularLocation>
</comment>
<dbReference type="PROSITE" id="PS00211">
    <property type="entry name" value="ABC_TRANSPORTER_1"/>
    <property type="match status" value="1"/>
</dbReference>
<dbReference type="PANTHER" id="PTHR43394:SF1">
    <property type="entry name" value="ATP-BINDING CASSETTE SUB-FAMILY B MEMBER 10, MITOCHONDRIAL"/>
    <property type="match status" value="1"/>
</dbReference>
<dbReference type="InterPro" id="IPR011527">
    <property type="entry name" value="ABC1_TM_dom"/>
</dbReference>
<dbReference type="SUPFAM" id="SSF90123">
    <property type="entry name" value="ABC transporter transmembrane region"/>
    <property type="match status" value="1"/>
</dbReference>
<dbReference type="Gene3D" id="3.40.50.300">
    <property type="entry name" value="P-loop containing nucleotide triphosphate hydrolases"/>
    <property type="match status" value="1"/>
</dbReference>
<dbReference type="FunFam" id="1.20.1560.10:FF:000011">
    <property type="entry name" value="Multidrug ABC transporter ATP-binding protein"/>
    <property type="match status" value="1"/>
</dbReference>
<sequence>MKVFIDLMWYFRQEKAKYIWGIVLLMCSSFMSMVPPFIVGVIVDDIRLHTLTSGSLFKWLSILIISGFAAYGFGYGWRMLIFGSSMNLAKLLRDRLFGHFTKMTSHFYSKRRIGDLMAHSTNDIRAVQEAAGDGILMLVDSITMGAMVIVAMAAIIDWRLTIIALIPMPFMAWAISHYGNLLHKNFHDAQAAFSELNDRVQENVSGVRVIKAFGEEQAEKENFRVQSADVVAKNIKVAKVDALFDPTITFFVGLSYFLTLVFGAIFVVHDSITIGELTSFSLYLGQLVWPMLAFGILFNIVERGRASYDRIRQLLKVKPDIVDRPNALAKVPSGDIAYRIETFRYTEDTPVVLKNIAFDLKQGQTIGIVGKTGSGKSTLVKLLLREMDCQAGDILIGGTSIYDYKMSSLRQAIGYVPQDHFLFSATVAENIAFAKPDATLEEIYEAAKLANIHEDILAFKEGYDTVVGERGVTMSGGQKQRVSIARALLINPEILILDDSLSAVDARTEEAILEALKRNRQNKTTFITAHRLSAIQHADIIIVLENGEIIEHGTHAELMAEDHWYRAMFRRQQLESFVVQGGISS</sequence>
<feature type="domain" description="ABC transporter" evidence="10">
    <location>
        <begin position="338"/>
        <end position="571"/>
    </location>
</feature>
<evidence type="ECO:0000256" key="1">
    <source>
        <dbReference type="ARBA" id="ARBA00004651"/>
    </source>
</evidence>
<dbReference type="PROSITE" id="PS50929">
    <property type="entry name" value="ABC_TM1F"/>
    <property type="match status" value="1"/>
</dbReference>
<dbReference type="CDD" id="cd18541">
    <property type="entry name" value="ABC_6TM_TmrB_like"/>
    <property type="match status" value="1"/>
</dbReference>
<evidence type="ECO:0000259" key="10">
    <source>
        <dbReference type="PROSITE" id="PS50893"/>
    </source>
</evidence>
<dbReference type="Proteomes" id="UP000656813">
    <property type="component" value="Unassembled WGS sequence"/>
</dbReference>
<dbReference type="InterPro" id="IPR003593">
    <property type="entry name" value="AAA+_ATPase"/>
</dbReference>
<name>A0A8J2ZTP6_9BACL</name>
<accession>A0A8J2ZTP6</accession>
<dbReference type="Pfam" id="PF00005">
    <property type="entry name" value="ABC_tran"/>
    <property type="match status" value="1"/>
</dbReference>
<dbReference type="PROSITE" id="PS50893">
    <property type="entry name" value="ABC_TRANSPORTER_2"/>
    <property type="match status" value="1"/>
</dbReference>
<protein>
    <submittedName>
        <fullName evidence="12">ABC transporter ATP-binding protein</fullName>
    </submittedName>
</protein>
<evidence type="ECO:0000256" key="6">
    <source>
        <dbReference type="ARBA" id="ARBA00022840"/>
    </source>
</evidence>
<evidence type="ECO:0000256" key="5">
    <source>
        <dbReference type="ARBA" id="ARBA00022741"/>
    </source>
</evidence>
<evidence type="ECO:0000256" key="2">
    <source>
        <dbReference type="ARBA" id="ARBA00022448"/>
    </source>
</evidence>
<dbReference type="EMBL" id="BMFV01000004">
    <property type="protein sequence ID" value="GGH76985.1"/>
    <property type="molecule type" value="Genomic_DNA"/>
</dbReference>
<evidence type="ECO:0000256" key="9">
    <source>
        <dbReference type="SAM" id="Phobius"/>
    </source>
</evidence>
<feature type="transmembrane region" description="Helical" evidence="9">
    <location>
        <begin position="280"/>
        <end position="301"/>
    </location>
</feature>
<evidence type="ECO:0000313" key="13">
    <source>
        <dbReference type="Proteomes" id="UP000656813"/>
    </source>
</evidence>
<dbReference type="InterPro" id="IPR036640">
    <property type="entry name" value="ABC1_TM_sf"/>
</dbReference>
<feature type="transmembrane region" description="Helical" evidence="9">
    <location>
        <begin position="59"/>
        <end position="77"/>
    </location>
</feature>
<feature type="transmembrane region" description="Helical" evidence="9">
    <location>
        <begin position="162"/>
        <end position="181"/>
    </location>
</feature>
<dbReference type="SMART" id="SM00382">
    <property type="entry name" value="AAA"/>
    <property type="match status" value="1"/>
</dbReference>
<dbReference type="InterPro" id="IPR003439">
    <property type="entry name" value="ABC_transporter-like_ATP-bd"/>
</dbReference>
<keyword evidence="4 9" id="KW-0812">Transmembrane</keyword>
<dbReference type="InterPro" id="IPR027417">
    <property type="entry name" value="P-loop_NTPase"/>
</dbReference>
<dbReference type="AlphaFoldDB" id="A0A8J2ZTP6"/>
<feature type="transmembrane region" description="Helical" evidence="9">
    <location>
        <begin position="248"/>
        <end position="268"/>
    </location>
</feature>
<dbReference type="SUPFAM" id="SSF52540">
    <property type="entry name" value="P-loop containing nucleoside triphosphate hydrolases"/>
    <property type="match status" value="1"/>
</dbReference>
<keyword evidence="7 9" id="KW-1133">Transmembrane helix</keyword>
<evidence type="ECO:0000256" key="7">
    <source>
        <dbReference type="ARBA" id="ARBA00022989"/>
    </source>
</evidence>
<evidence type="ECO:0000256" key="4">
    <source>
        <dbReference type="ARBA" id="ARBA00022692"/>
    </source>
</evidence>
<keyword evidence="8 9" id="KW-0472">Membrane</keyword>
<feature type="domain" description="ABC transmembrane type-1" evidence="11">
    <location>
        <begin position="19"/>
        <end position="303"/>
    </location>
</feature>
<keyword evidence="6 12" id="KW-0067">ATP-binding</keyword>
<dbReference type="GO" id="GO:0016887">
    <property type="term" value="F:ATP hydrolysis activity"/>
    <property type="evidence" value="ECO:0007669"/>
    <property type="project" value="InterPro"/>
</dbReference>
<evidence type="ECO:0000256" key="8">
    <source>
        <dbReference type="ARBA" id="ARBA00023136"/>
    </source>
</evidence>
<dbReference type="GO" id="GO:0005524">
    <property type="term" value="F:ATP binding"/>
    <property type="evidence" value="ECO:0007669"/>
    <property type="project" value="UniProtKB-KW"/>
</dbReference>
<feature type="transmembrane region" description="Helical" evidence="9">
    <location>
        <begin position="135"/>
        <end position="156"/>
    </location>
</feature>